<name>A0A382U6D9_9ZZZZ</name>
<sequence>VVLPCHFADEASPLLRYVDDVFHQELAKQRLFETVRLSPERMKELFGQRRISSSEQLPDTFLIDLERATGANGVLLVDLDSYRAYRPLALGGRAKLVDLKSADFLWAIDETFDLGQAEVIVAANQFQRKAQLGNVSARTTGSTLSSPRAFA</sequence>
<feature type="non-terminal residue" evidence="1">
    <location>
        <position position="1"/>
    </location>
</feature>
<dbReference type="EMBL" id="UINC01141684">
    <property type="protein sequence ID" value="SVD29572.1"/>
    <property type="molecule type" value="Genomic_DNA"/>
</dbReference>
<gene>
    <name evidence="1" type="ORF">METZ01_LOCUS382426</name>
</gene>
<protein>
    <submittedName>
        <fullName evidence="1">Uncharacterized protein</fullName>
    </submittedName>
</protein>
<proteinExistence type="predicted"/>
<dbReference type="Gene3D" id="3.40.50.10610">
    <property type="entry name" value="ABC-type transport auxiliary lipoprotein component"/>
    <property type="match status" value="1"/>
</dbReference>
<feature type="non-terminal residue" evidence="1">
    <location>
        <position position="151"/>
    </location>
</feature>
<accession>A0A382U6D9</accession>
<organism evidence="1">
    <name type="scientific">marine metagenome</name>
    <dbReference type="NCBI Taxonomy" id="408172"/>
    <lineage>
        <taxon>unclassified sequences</taxon>
        <taxon>metagenomes</taxon>
        <taxon>ecological metagenomes</taxon>
    </lineage>
</organism>
<evidence type="ECO:0000313" key="1">
    <source>
        <dbReference type="EMBL" id="SVD29572.1"/>
    </source>
</evidence>
<dbReference type="AlphaFoldDB" id="A0A382U6D9"/>
<reference evidence="1" key="1">
    <citation type="submission" date="2018-05" db="EMBL/GenBank/DDBJ databases">
        <authorList>
            <person name="Lanie J.A."/>
            <person name="Ng W.-L."/>
            <person name="Kazmierczak K.M."/>
            <person name="Andrzejewski T.M."/>
            <person name="Davidsen T.M."/>
            <person name="Wayne K.J."/>
            <person name="Tettelin H."/>
            <person name="Glass J.I."/>
            <person name="Rusch D."/>
            <person name="Podicherti R."/>
            <person name="Tsui H.-C.T."/>
            <person name="Winkler M.E."/>
        </authorList>
    </citation>
    <scope>NUCLEOTIDE SEQUENCE</scope>
</reference>